<gene>
    <name evidence="5" type="ORF">RGQ29_024585</name>
</gene>
<dbReference type="Pfam" id="PF14432">
    <property type="entry name" value="DYW_deaminase"/>
    <property type="match status" value="1"/>
</dbReference>
<reference evidence="5 6" key="1">
    <citation type="journal article" date="2023" name="G3 (Bethesda)">
        <title>A haplotype-resolved chromosome-scale genome for Quercus rubra L. provides insights into the genetics of adaptive traits for red oak species.</title>
        <authorList>
            <person name="Kapoor B."/>
            <person name="Jenkins J."/>
            <person name="Schmutz J."/>
            <person name="Zhebentyayeva T."/>
            <person name="Kuelheim C."/>
            <person name="Coggeshall M."/>
            <person name="Heim C."/>
            <person name="Lasky J.R."/>
            <person name="Leites L."/>
            <person name="Islam-Faridi N."/>
            <person name="Romero-Severson J."/>
            <person name="DeLeo V.L."/>
            <person name="Lucas S.M."/>
            <person name="Lazic D."/>
            <person name="Gailing O."/>
            <person name="Carlson J."/>
            <person name="Staton M."/>
        </authorList>
    </citation>
    <scope>NUCLEOTIDE SEQUENCE [LARGE SCALE GENOMIC DNA]</scope>
    <source>
        <strain evidence="5">Pseudo-F2</strain>
    </source>
</reference>
<evidence type="ECO:0000313" key="6">
    <source>
        <dbReference type="Proteomes" id="UP001324115"/>
    </source>
</evidence>
<keyword evidence="2" id="KW-0677">Repeat</keyword>
<accession>A0AAN7EVX0</accession>
<dbReference type="InterPro" id="IPR046960">
    <property type="entry name" value="PPR_At4g14850-like_plant"/>
</dbReference>
<evidence type="ECO:0000259" key="4">
    <source>
        <dbReference type="Pfam" id="PF14432"/>
    </source>
</evidence>
<dbReference type="NCBIfam" id="TIGR00756">
    <property type="entry name" value="PPR"/>
    <property type="match status" value="2"/>
</dbReference>
<dbReference type="Proteomes" id="UP001324115">
    <property type="component" value="Unassembled WGS sequence"/>
</dbReference>
<dbReference type="GO" id="GO:0003723">
    <property type="term" value="F:RNA binding"/>
    <property type="evidence" value="ECO:0007669"/>
    <property type="project" value="InterPro"/>
</dbReference>
<dbReference type="Pfam" id="PF20431">
    <property type="entry name" value="E_motif"/>
    <property type="match status" value="1"/>
</dbReference>
<dbReference type="PROSITE" id="PS51375">
    <property type="entry name" value="PPR"/>
    <property type="match status" value="1"/>
</dbReference>
<dbReference type="GO" id="GO:0009451">
    <property type="term" value="P:RNA modification"/>
    <property type="evidence" value="ECO:0007669"/>
    <property type="project" value="InterPro"/>
</dbReference>
<dbReference type="InterPro" id="IPR032867">
    <property type="entry name" value="DYW_dom"/>
</dbReference>
<evidence type="ECO:0000256" key="2">
    <source>
        <dbReference type="ARBA" id="ARBA00022737"/>
    </source>
</evidence>
<comment type="caution">
    <text evidence="5">The sequence shown here is derived from an EMBL/GenBank/DDBJ whole genome shotgun (WGS) entry which is preliminary data.</text>
</comment>
<dbReference type="InterPro" id="IPR002885">
    <property type="entry name" value="PPR_rpt"/>
</dbReference>
<dbReference type="InterPro" id="IPR011990">
    <property type="entry name" value="TPR-like_helical_dom_sf"/>
</dbReference>
<organism evidence="5 6">
    <name type="scientific">Quercus rubra</name>
    <name type="common">Northern red oak</name>
    <name type="synonym">Quercus borealis</name>
    <dbReference type="NCBI Taxonomy" id="3512"/>
    <lineage>
        <taxon>Eukaryota</taxon>
        <taxon>Viridiplantae</taxon>
        <taxon>Streptophyta</taxon>
        <taxon>Embryophyta</taxon>
        <taxon>Tracheophyta</taxon>
        <taxon>Spermatophyta</taxon>
        <taxon>Magnoliopsida</taxon>
        <taxon>eudicotyledons</taxon>
        <taxon>Gunneridae</taxon>
        <taxon>Pentapetalae</taxon>
        <taxon>rosids</taxon>
        <taxon>fabids</taxon>
        <taxon>Fagales</taxon>
        <taxon>Fagaceae</taxon>
        <taxon>Quercus</taxon>
    </lineage>
</organism>
<name>A0AAN7EVX0_QUERU</name>
<dbReference type="FunFam" id="1.25.40.10:FF:000158">
    <property type="entry name" value="pentatricopeptide repeat-containing protein At2g33680"/>
    <property type="match status" value="1"/>
</dbReference>
<sequence length="502" mass="56850">MFISHYLHRLQLSGLEHCDPLPNTLINRYSKCGLIQDALHLFDKMPHRDHNDELGPDHFVLASLVKACTALGAIRKGKQVHAHFMLSPFRDDNVVKSSLVDMYAKCGLLDNARGVFNSISLKIQKSEASDLFQRVPVRNLFSWTAFISRLVQSGNGVDAFYLFIEMQREGVNIVDPSVLSSIVGASANLAVLELGKQIRVLAITLGYESCIFISNALVDMYAKCSDILAAKEIFGRMQRRDHGQAKEALAIYDEMIYAGVKPNEVTFVGLIYACSHVGLVRQLNEAKNLINAMPFKPDEPTWAALLSACKHHNNIEMGIRVADHLLSLEPKDPSTYILLSNIYARAELWEKVSKVRKLMAFLEVKKQPGYSCIELGKESEVFYAGETAHSIKDVIFGLLKKLDAEMRRRGYVPDISSILHDMEWQEKERQLFWHRERLAVAYGLLKAVPGIVIRVVKNLRVCGDCHTVLKFISTIMKREIIVRDANRYHHFKNGECSCNDFW</sequence>
<dbReference type="EMBL" id="JAXUIC010000007">
    <property type="protein sequence ID" value="KAK4580983.1"/>
    <property type="molecule type" value="Genomic_DNA"/>
</dbReference>
<dbReference type="InterPro" id="IPR046848">
    <property type="entry name" value="E_motif"/>
</dbReference>
<proteinExistence type="inferred from homology"/>
<protein>
    <recommendedName>
        <fullName evidence="4">DYW domain-containing protein</fullName>
    </recommendedName>
</protein>
<feature type="repeat" description="PPR" evidence="3">
    <location>
        <begin position="139"/>
        <end position="173"/>
    </location>
</feature>
<evidence type="ECO:0000256" key="3">
    <source>
        <dbReference type="PROSITE-ProRule" id="PRU00708"/>
    </source>
</evidence>
<dbReference type="Gene3D" id="1.25.40.10">
    <property type="entry name" value="Tetratricopeptide repeat domain"/>
    <property type="match status" value="2"/>
</dbReference>
<dbReference type="GO" id="GO:0008270">
    <property type="term" value="F:zinc ion binding"/>
    <property type="evidence" value="ECO:0007669"/>
    <property type="project" value="InterPro"/>
</dbReference>
<feature type="domain" description="DYW" evidence="4">
    <location>
        <begin position="410"/>
        <end position="502"/>
    </location>
</feature>
<evidence type="ECO:0000256" key="1">
    <source>
        <dbReference type="ARBA" id="ARBA00006643"/>
    </source>
</evidence>
<dbReference type="PANTHER" id="PTHR47926:SF495">
    <property type="entry name" value="DYW DOMAIN-CONTAINING PROTEIN"/>
    <property type="match status" value="1"/>
</dbReference>
<comment type="similarity">
    <text evidence="1">Belongs to the PPR family. PCMP-H subfamily.</text>
</comment>
<evidence type="ECO:0000313" key="5">
    <source>
        <dbReference type="EMBL" id="KAK4580983.1"/>
    </source>
</evidence>
<dbReference type="GO" id="GO:0099402">
    <property type="term" value="P:plant organ development"/>
    <property type="evidence" value="ECO:0007669"/>
    <property type="project" value="UniProtKB-ARBA"/>
</dbReference>
<dbReference type="PANTHER" id="PTHR47926">
    <property type="entry name" value="PENTATRICOPEPTIDE REPEAT-CONTAINING PROTEIN"/>
    <property type="match status" value="1"/>
</dbReference>
<dbReference type="AlphaFoldDB" id="A0AAN7EVX0"/>
<dbReference type="Pfam" id="PF01535">
    <property type="entry name" value="PPR"/>
    <property type="match status" value="4"/>
</dbReference>
<keyword evidence="6" id="KW-1185">Reference proteome</keyword>